<dbReference type="GO" id="GO:0020037">
    <property type="term" value="F:heme binding"/>
    <property type="evidence" value="ECO:0007669"/>
    <property type="project" value="InterPro"/>
</dbReference>
<reference evidence="20" key="1">
    <citation type="book" date="2019" name="MICROBIAL BIOTECHNOLOGY" publisher="Unknown Publisher">
        <title>Optimization of recombineering for directed mutagenesis of bacteria Pseudomonas corrugata 3'.</title>
        <authorList>
            <person name="Buinitskaja S.V."/>
            <person name="Pilipenok N."/>
            <person name="Valentovich L.N."/>
        </authorList>
    </citation>
    <scope>NUCLEOTIDE SEQUENCE</scope>
    <source>
        <strain evidence="20">3prime</strain>
    </source>
</reference>
<dbReference type="InterPro" id="IPR002429">
    <property type="entry name" value="CcO_II-like_C"/>
</dbReference>
<evidence type="ECO:0000256" key="4">
    <source>
        <dbReference type="ARBA" id="ARBA00022617"/>
    </source>
</evidence>
<keyword evidence="7 16" id="KW-0479">Metal-binding</keyword>
<comment type="subcellular location">
    <subcellularLocation>
        <location evidence="1">Membrane</location>
        <topology evidence="1">Multi-pass membrane protein</topology>
    </subcellularLocation>
</comment>
<dbReference type="PROSITE" id="PS51007">
    <property type="entry name" value="CYTC"/>
    <property type="match status" value="1"/>
</dbReference>
<accession>A0A8B6UXS1</accession>
<keyword evidence="6 17" id="KW-0812">Transmembrane</keyword>
<evidence type="ECO:0000259" key="18">
    <source>
        <dbReference type="PROSITE" id="PS50857"/>
    </source>
</evidence>
<dbReference type="PROSITE" id="PS50857">
    <property type="entry name" value="COX2_CUA"/>
    <property type="match status" value="1"/>
</dbReference>
<evidence type="ECO:0000259" key="19">
    <source>
        <dbReference type="PROSITE" id="PS51007"/>
    </source>
</evidence>
<dbReference type="Pfam" id="PF00034">
    <property type="entry name" value="Cytochrom_C"/>
    <property type="match status" value="1"/>
</dbReference>
<evidence type="ECO:0000256" key="12">
    <source>
        <dbReference type="ARBA" id="ARBA00023136"/>
    </source>
</evidence>
<evidence type="ECO:0000313" key="21">
    <source>
        <dbReference type="Proteomes" id="UP000663914"/>
    </source>
</evidence>
<evidence type="ECO:0000256" key="17">
    <source>
        <dbReference type="SAM" id="Phobius"/>
    </source>
</evidence>
<feature type="domain" description="Cytochrome oxidase subunit II copper A binding" evidence="18">
    <location>
        <begin position="99"/>
        <end position="210"/>
    </location>
</feature>
<dbReference type="AlphaFoldDB" id="A0A8B6UXS1"/>
<keyword evidence="12 17" id="KW-0472">Membrane</keyword>
<dbReference type="RefSeq" id="WP_208555659.1">
    <property type="nucleotide sequence ID" value="NZ_CP072011.1"/>
</dbReference>
<dbReference type="SUPFAM" id="SSF49503">
    <property type="entry name" value="Cupredoxins"/>
    <property type="match status" value="1"/>
</dbReference>
<evidence type="ECO:0000256" key="6">
    <source>
        <dbReference type="ARBA" id="ARBA00022692"/>
    </source>
</evidence>
<evidence type="ECO:0000256" key="15">
    <source>
        <dbReference type="ARBA" id="ARBA00047816"/>
    </source>
</evidence>
<feature type="domain" description="Cytochrome c" evidence="19">
    <location>
        <begin position="216"/>
        <end position="310"/>
    </location>
</feature>
<dbReference type="SUPFAM" id="SSF81464">
    <property type="entry name" value="Cytochrome c oxidase subunit II-like, transmembrane region"/>
    <property type="match status" value="1"/>
</dbReference>
<dbReference type="Gene3D" id="2.60.40.420">
    <property type="entry name" value="Cupredoxins - blue copper proteins"/>
    <property type="match status" value="1"/>
</dbReference>
<dbReference type="GO" id="GO:0004129">
    <property type="term" value="F:cytochrome-c oxidase activity"/>
    <property type="evidence" value="ECO:0007669"/>
    <property type="project" value="UniProtKB-EC"/>
</dbReference>
<comment type="catalytic activity">
    <reaction evidence="15">
        <text>4 Fe(II)-[cytochrome c] + O2 + 8 H(+)(in) = 4 Fe(III)-[cytochrome c] + 2 H2O + 4 H(+)(out)</text>
        <dbReference type="Rhea" id="RHEA:11436"/>
        <dbReference type="Rhea" id="RHEA-COMP:10350"/>
        <dbReference type="Rhea" id="RHEA-COMP:14399"/>
        <dbReference type="ChEBI" id="CHEBI:15377"/>
        <dbReference type="ChEBI" id="CHEBI:15378"/>
        <dbReference type="ChEBI" id="CHEBI:15379"/>
        <dbReference type="ChEBI" id="CHEBI:29033"/>
        <dbReference type="ChEBI" id="CHEBI:29034"/>
        <dbReference type="EC" id="7.1.1.9"/>
    </reaction>
</comment>
<dbReference type="InterPro" id="IPR009056">
    <property type="entry name" value="Cyt_c-like_dom"/>
</dbReference>
<keyword evidence="11" id="KW-0186">Copper</keyword>
<dbReference type="CDD" id="cd13915">
    <property type="entry name" value="CuRO_HCO_II_like_2"/>
    <property type="match status" value="1"/>
</dbReference>
<dbReference type="EMBL" id="CP072011">
    <property type="protein sequence ID" value="QTH16698.1"/>
    <property type="molecule type" value="Genomic_DNA"/>
</dbReference>
<keyword evidence="5" id="KW-0679">Respiratory chain</keyword>
<feature type="transmembrane region" description="Helical" evidence="17">
    <location>
        <begin position="70"/>
        <end position="92"/>
    </location>
</feature>
<dbReference type="Gene3D" id="1.10.287.90">
    <property type="match status" value="1"/>
</dbReference>
<evidence type="ECO:0000256" key="7">
    <source>
        <dbReference type="ARBA" id="ARBA00022723"/>
    </source>
</evidence>
<gene>
    <name evidence="20" type="primary">coxB</name>
    <name evidence="20" type="ORF">C4C32_12645</name>
</gene>
<dbReference type="Proteomes" id="UP000663914">
    <property type="component" value="Chromosome"/>
</dbReference>
<evidence type="ECO:0000313" key="20">
    <source>
        <dbReference type="EMBL" id="QTH16698.1"/>
    </source>
</evidence>
<evidence type="ECO:0000256" key="1">
    <source>
        <dbReference type="ARBA" id="ARBA00004141"/>
    </source>
</evidence>
<keyword evidence="3" id="KW-0813">Transport</keyword>
<evidence type="ECO:0000256" key="8">
    <source>
        <dbReference type="ARBA" id="ARBA00022982"/>
    </source>
</evidence>
<name>A0A8B6UXS1_9PSED</name>
<comment type="function">
    <text evidence="13">Subunits I and II form the functional core of the enzyme complex. Electrons originating in cytochrome c are transferred via heme a and Cu(A) to the binuclear center formed by heme a3 and Cu(B).</text>
</comment>
<protein>
    <recommendedName>
        <fullName evidence="14">Cytochrome aa3 subunit 2</fullName>
    </recommendedName>
</protein>
<evidence type="ECO:0000256" key="2">
    <source>
        <dbReference type="ARBA" id="ARBA00007866"/>
    </source>
</evidence>
<dbReference type="InterPro" id="IPR014222">
    <property type="entry name" value="Cyt_c_oxidase_su2"/>
</dbReference>
<keyword evidence="10 16" id="KW-0408">Iron</keyword>
<evidence type="ECO:0000256" key="9">
    <source>
        <dbReference type="ARBA" id="ARBA00022989"/>
    </source>
</evidence>
<feature type="transmembrane region" description="Helical" evidence="17">
    <location>
        <begin position="23"/>
        <end position="49"/>
    </location>
</feature>
<evidence type="ECO:0000256" key="14">
    <source>
        <dbReference type="ARBA" id="ARBA00031399"/>
    </source>
</evidence>
<dbReference type="GO" id="GO:0042773">
    <property type="term" value="P:ATP synthesis coupled electron transport"/>
    <property type="evidence" value="ECO:0007669"/>
    <property type="project" value="TreeGrafter"/>
</dbReference>
<evidence type="ECO:0000256" key="13">
    <source>
        <dbReference type="ARBA" id="ARBA00024688"/>
    </source>
</evidence>
<dbReference type="SUPFAM" id="SSF46626">
    <property type="entry name" value="Cytochrome c"/>
    <property type="match status" value="1"/>
</dbReference>
<keyword evidence="4 16" id="KW-0349">Heme</keyword>
<keyword evidence="9 17" id="KW-1133">Transmembrane helix</keyword>
<dbReference type="PANTHER" id="PTHR22888:SF9">
    <property type="entry name" value="CYTOCHROME C OXIDASE SUBUNIT 2"/>
    <property type="match status" value="1"/>
</dbReference>
<dbReference type="NCBIfam" id="TIGR02866">
    <property type="entry name" value="CoxB"/>
    <property type="match status" value="1"/>
</dbReference>
<evidence type="ECO:0000256" key="5">
    <source>
        <dbReference type="ARBA" id="ARBA00022660"/>
    </source>
</evidence>
<dbReference type="InterPro" id="IPR036257">
    <property type="entry name" value="Cyt_c_oxidase_su2_TM_sf"/>
</dbReference>
<dbReference type="PANTHER" id="PTHR22888">
    <property type="entry name" value="CYTOCHROME C OXIDASE, SUBUNIT II"/>
    <property type="match status" value="1"/>
</dbReference>
<evidence type="ECO:0000256" key="3">
    <source>
        <dbReference type="ARBA" id="ARBA00022448"/>
    </source>
</evidence>
<proteinExistence type="inferred from homology"/>
<dbReference type="InterPro" id="IPR036909">
    <property type="entry name" value="Cyt_c-like_dom_sf"/>
</dbReference>
<comment type="similarity">
    <text evidence="2">Belongs to the cytochrome c oxidase subunit 2 family.</text>
</comment>
<evidence type="ECO:0000256" key="10">
    <source>
        <dbReference type="ARBA" id="ARBA00023004"/>
    </source>
</evidence>
<keyword evidence="8" id="KW-0249">Electron transport</keyword>
<dbReference type="InterPro" id="IPR045187">
    <property type="entry name" value="CcO_II"/>
</dbReference>
<dbReference type="GO" id="GO:0005507">
    <property type="term" value="F:copper ion binding"/>
    <property type="evidence" value="ECO:0007669"/>
    <property type="project" value="InterPro"/>
</dbReference>
<dbReference type="Pfam" id="PF00116">
    <property type="entry name" value="COX2"/>
    <property type="match status" value="1"/>
</dbReference>
<dbReference type="GO" id="GO:0016020">
    <property type="term" value="C:membrane"/>
    <property type="evidence" value="ECO:0007669"/>
    <property type="project" value="UniProtKB-SubCell"/>
</dbReference>
<organism evidence="20 21">
    <name type="scientific">Pseudomonas corrugata</name>
    <dbReference type="NCBI Taxonomy" id="47879"/>
    <lineage>
        <taxon>Bacteria</taxon>
        <taxon>Pseudomonadati</taxon>
        <taxon>Pseudomonadota</taxon>
        <taxon>Gammaproteobacteria</taxon>
        <taxon>Pseudomonadales</taxon>
        <taxon>Pseudomonadaceae</taxon>
        <taxon>Pseudomonas</taxon>
    </lineage>
</organism>
<evidence type="ECO:0000256" key="16">
    <source>
        <dbReference type="PROSITE-ProRule" id="PRU00433"/>
    </source>
</evidence>
<dbReference type="InterPro" id="IPR008972">
    <property type="entry name" value="Cupredoxin"/>
</dbReference>
<evidence type="ECO:0000256" key="11">
    <source>
        <dbReference type="ARBA" id="ARBA00023008"/>
    </source>
</evidence>
<reference evidence="20" key="2">
    <citation type="submission" date="2021-03" db="EMBL/GenBank/DDBJ databases">
        <authorList>
            <person name="Valentovich L.N."/>
            <person name="Akhremchuk A.E."/>
            <person name="Miamin V.E."/>
        </authorList>
    </citation>
    <scope>NUCLEOTIDE SEQUENCE</scope>
    <source>
        <strain evidence="20">3prime</strain>
    </source>
</reference>
<dbReference type="GO" id="GO:0016491">
    <property type="term" value="F:oxidoreductase activity"/>
    <property type="evidence" value="ECO:0007669"/>
    <property type="project" value="InterPro"/>
</dbReference>
<sequence>MNQGAFMHLWPEQASSYAGQVDWLVITFTAMMFLFVFPVFLCLLVFSFRYRQGSRVPRDHRPVGNHKIEIVWIAVPFIGAMILFVLSSYLYYVSRTPPPDAMQIHVVAKQWMWKFQHPGGQREINALHVPVGRAIKLDLISQDAIHSLYFPVMRNKQDALPGSYTHMWFKANKTGVFEGKCAEYCGTNHSTMRVRLVVLKPQEYAQWLQQSQTSESLAEQGEALFRQFGCSGCHAERSQVHAPPLEGLYGRKVALADGTFVVADDNYIRDSIQLPQKQITAGYQPIMPTFTNVLDEEAVIRLTAYLKSLGNAQPREGLQ</sequence>